<dbReference type="InterPro" id="IPR006657">
    <property type="entry name" value="MoPterin_dinucl-bd_dom"/>
</dbReference>
<evidence type="ECO:0000256" key="2">
    <source>
        <dbReference type="ARBA" id="ARBA00010312"/>
    </source>
</evidence>
<protein>
    <submittedName>
        <fullName evidence="9">Asp-tRNA(Asn)/Glu-tRNA(Gln) amidotransferase GatCAB subunit C</fullName>
    </submittedName>
</protein>
<proteinExistence type="inferred from homology"/>
<dbReference type="RefSeq" id="WP_138747468.1">
    <property type="nucleotide sequence ID" value="NZ_VCLB01000003.1"/>
</dbReference>
<dbReference type="GO" id="GO:0030151">
    <property type="term" value="F:molybdenum ion binding"/>
    <property type="evidence" value="ECO:0007669"/>
    <property type="project" value="TreeGrafter"/>
</dbReference>
<reference evidence="9 10" key="1">
    <citation type="submission" date="2019-06" db="EMBL/GenBank/DDBJ databases">
        <title>Martelella lutilitoris sp. nov., isolated from a tidal mudflat.</title>
        <authorList>
            <person name="Kim Y.-J."/>
        </authorList>
    </citation>
    <scope>NUCLEOTIDE SEQUENCE [LARGE SCALE GENOMIC DNA]</scope>
    <source>
        <strain evidence="9 10">GH2-6</strain>
    </source>
</reference>
<evidence type="ECO:0000313" key="10">
    <source>
        <dbReference type="Proteomes" id="UP000307874"/>
    </source>
</evidence>
<dbReference type="PANTHER" id="PTHR43742:SF10">
    <property type="entry name" value="TRIMETHYLAMINE-N-OXIDE REDUCTASE 2"/>
    <property type="match status" value="1"/>
</dbReference>
<dbReference type="SUPFAM" id="SSF50692">
    <property type="entry name" value="ADC-like"/>
    <property type="match status" value="1"/>
</dbReference>
<evidence type="ECO:0000256" key="6">
    <source>
        <dbReference type="SAM" id="MobiDB-lite"/>
    </source>
</evidence>
<evidence type="ECO:0000256" key="5">
    <source>
        <dbReference type="ARBA" id="ARBA00023002"/>
    </source>
</evidence>
<keyword evidence="9" id="KW-0808">Transferase</keyword>
<comment type="similarity">
    <text evidence="2">Belongs to the prokaryotic molybdopterin-containing oxidoreductase family.</text>
</comment>
<dbReference type="Gene3D" id="3.40.228.10">
    <property type="entry name" value="Dimethylsulfoxide Reductase, domain 2"/>
    <property type="match status" value="1"/>
</dbReference>
<dbReference type="GO" id="GO:0009061">
    <property type="term" value="P:anaerobic respiration"/>
    <property type="evidence" value="ECO:0007669"/>
    <property type="project" value="TreeGrafter"/>
</dbReference>
<keyword evidence="3" id="KW-0500">Molybdenum</keyword>
<evidence type="ECO:0000313" key="9">
    <source>
        <dbReference type="EMBL" id="TNB48560.1"/>
    </source>
</evidence>
<dbReference type="Pfam" id="PF00384">
    <property type="entry name" value="Molybdopterin"/>
    <property type="match status" value="1"/>
</dbReference>
<gene>
    <name evidence="9" type="ORF">FF124_05330</name>
</gene>
<feature type="domain" description="Molybdopterin dinucleotide-binding" evidence="8">
    <location>
        <begin position="612"/>
        <end position="731"/>
    </location>
</feature>
<evidence type="ECO:0000259" key="8">
    <source>
        <dbReference type="Pfam" id="PF01568"/>
    </source>
</evidence>
<comment type="caution">
    <text evidence="9">The sequence shown here is derived from an EMBL/GenBank/DDBJ whole genome shotgun (WGS) entry which is preliminary data.</text>
</comment>
<evidence type="ECO:0000256" key="1">
    <source>
        <dbReference type="ARBA" id="ARBA00001942"/>
    </source>
</evidence>
<dbReference type="InterPro" id="IPR006656">
    <property type="entry name" value="Mopterin_OxRdtase"/>
</dbReference>
<evidence type="ECO:0000256" key="4">
    <source>
        <dbReference type="ARBA" id="ARBA00022723"/>
    </source>
</evidence>
<dbReference type="Pfam" id="PF01568">
    <property type="entry name" value="Molydop_binding"/>
    <property type="match status" value="1"/>
</dbReference>
<dbReference type="GO" id="GO:0016491">
    <property type="term" value="F:oxidoreductase activity"/>
    <property type="evidence" value="ECO:0007669"/>
    <property type="project" value="UniProtKB-KW"/>
</dbReference>
<name>A0A5C4JTK5_9HYPH</name>
<evidence type="ECO:0000259" key="7">
    <source>
        <dbReference type="Pfam" id="PF00384"/>
    </source>
</evidence>
<dbReference type="GO" id="GO:0043546">
    <property type="term" value="F:molybdopterin cofactor binding"/>
    <property type="evidence" value="ECO:0007669"/>
    <property type="project" value="InterPro"/>
</dbReference>
<dbReference type="PANTHER" id="PTHR43742">
    <property type="entry name" value="TRIMETHYLAMINE-N-OXIDE REDUCTASE"/>
    <property type="match status" value="1"/>
</dbReference>
<dbReference type="Proteomes" id="UP000307874">
    <property type="component" value="Unassembled WGS sequence"/>
</dbReference>
<dbReference type="GO" id="GO:0016740">
    <property type="term" value="F:transferase activity"/>
    <property type="evidence" value="ECO:0007669"/>
    <property type="project" value="UniProtKB-KW"/>
</dbReference>
<dbReference type="SUPFAM" id="SSF53706">
    <property type="entry name" value="Formate dehydrogenase/DMSO reductase, domains 1-3"/>
    <property type="match status" value="1"/>
</dbReference>
<feature type="domain" description="Molybdopterin oxidoreductase" evidence="7">
    <location>
        <begin position="46"/>
        <end position="497"/>
    </location>
</feature>
<dbReference type="PROSITE" id="PS00490">
    <property type="entry name" value="MOLYBDOPTERIN_PROK_2"/>
    <property type="match status" value="1"/>
</dbReference>
<feature type="region of interest" description="Disordered" evidence="6">
    <location>
        <begin position="18"/>
        <end position="43"/>
    </location>
</feature>
<dbReference type="Gene3D" id="3.40.50.740">
    <property type="match status" value="1"/>
</dbReference>
<dbReference type="AlphaFoldDB" id="A0A5C4JTK5"/>
<evidence type="ECO:0000256" key="3">
    <source>
        <dbReference type="ARBA" id="ARBA00022505"/>
    </source>
</evidence>
<dbReference type="GO" id="GO:0030288">
    <property type="term" value="C:outer membrane-bounded periplasmic space"/>
    <property type="evidence" value="ECO:0007669"/>
    <property type="project" value="TreeGrafter"/>
</dbReference>
<keyword evidence="10" id="KW-1185">Reference proteome</keyword>
<dbReference type="Gene3D" id="3.90.55.10">
    <property type="entry name" value="Dimethylsulfoxide Reductase, domain 3"/>
    <property type="match status" value="1"/>
</dbReference>
<sequence>MPYTAAHWGSYRIDRDTGTLLPVEGDPQPSRIGKGWTSASRDRNSRIMRPAIRKGWLEGDGGAGRSGDRYLEVSWDEALEHCASELTRVRETHGNGAIFGGSYGWSSAGRFHHAQSQMRRFLNLAGGFVGARETYSHAAAEVLFPHILGLSNRAFQDEVTAMPSVSGACELMLAFGGISPRTAQVASSGTSRHEVAPWLENLANGKTRLISVSPRRGDLEKAEWWAIRPGTDTALLLALCQEIIATGRANDDFLKRCTSGYDTFRDYLAGKTDGTAKSAEWAADICDIPADTIRETALELTEKRSLISMTWSMQRGDHGEQPIWAGLALAAIIGQIGLPGGGYAFGYGCTTPVGRPTRLIPWPSLPQGINPVSDFIPVARIADMLLNPGSQYAYNGETRTYADIRLIWWTGGNPFHHHQDLHRLEKAWQRPETVIVNEHSWTATARRADIVLPATTPLEREDIMMNRRDPALIYMSALDAPMGEALDDHEIFARLAGRMGFGESFTKGKSAAEWLEHLWERAEKVAEAHGFALPDFETFKAEGRFDIPDEEEVRLALSAFAADPEGSPLATESGRITLFNEKIAAMGLADCPGHPTWMPPVEWLGAAKDGMLQLISGQPDTRLHSQNDRGSESLADKVKCREAAYLHPETARANGLAERDIIRLSNQRGACLAGLRFDEGLRPDCIFLPTGAWYDPQIVDGALLEVHGNPNALTIDKGCSGLSQGNIAHTCLVRVEKWDRPLPALSIDRPPIA</sequence>
<dbReference type="InterPro" id="IPR009010">
    <property type="entry name" value="Asp_de-COase-like_dom_sf"/>
</dbReference>
<accession>A0A5C4JTK5</accession>
<keyword evidence="4" id="KW-0479">Metal-binding</keyword>
<dbReference type="EMBL" id="VCLB01000003">
    <property type="protein sequence ID" value="TNB48560.1"/>
    <property type="molecule type" value="Genomic_DNA"/>
</dbReference>
<keyword evidence="5" id="KW-0560">Oxidoreductase</keyword>
<organism evidence="9 10">
    <name type="scientific">Martelella lutilitoris</name>
    <dbReference type="NCBI Taxonomy" id="2583532"/>
    <lineage>
        <taxon>Bacteria</taxon>
        <taxon>Pseudomonadati</taxon>
        <taxon>Pseudomonadota</taxon>
        <taxon>Alphaproteobacteria</taxon>
        <taxon>Hyphomicrobiales</taxon>
        <taxon>Aurantimonadaceae</taxon>
        <taxon>Martelella</taxon>
    </lineage>
</organism>
<dbReference type="GO" id="GO:0009055">
    <property type="term" value="F:electron transfer activity"/>
    <property type="evidence" value="ECO:0007669"/>
    <property type="project" value="TreeGrafter"/>
</dbReference>
<dbReference type="InterPro" id="IPR050612">
    <property type="entry name" value="Prok_Mopterin_Oxidored"/>
</dbReference>
<comment type="cofactor">
    <cofactor evidence="1">
        <name>Mo-bis(molybdopterin guanine dinucleotide)</name>
        <dbReference type="ChEBI" id="CHEBI:60539"/>
    </cofactor>
</comment>
<dbReference type="InterPro" id="IPR006655">
    <property type="entry name" value="Mopterin_OxRdtase_prok_CS"/>
</dbReference>
<dbReference type="Gene3D" id="2.40.40.20">
    <property type="match status" value="1"/>
</dbReference>
<dbReference type="OrthoDB" id="9759518at2"/>